<evidence type="ECO:0000313" key="2">
    <source>
        <dbReference type="Proteomes" id="UP000274100"/>
    </source>
</evidence>
<protein>
    <submittedName>
        <fullName evidence="1">Uncharacterized protein</fullName>
    </submittedName>
</protein>
<sequence length="259" mass="28216">MKHLGVDEQNANLIKLGTGLGTGVSAVVIAKSADGVIDGANALSRLDANPKTVIDNNVNVDNNLLDNSLPREYFWEVPTIVRNPQIMQGFLGQNGVQLKSDIVIDDLYEKIYQTPSGKRPDPSSYLSPAYIQNWESSWSDGAVRFVKQSDIQKYQTIGSSEAFILPKKELDKLLKESGGNLSYIERKLSLGDGYLSKADTKIFHISPNGLDVKIPSGNERGANSQWLLGGKTANGTTEGIADLTKDHLIITEITLGDKK</sequence>
<dbReference type="EMBL" id="LR134343">
    <property type="protein sequence ID" value="VEG13737.1"/>
    <property type="molecule type" value="Genomic_DNA"/>
</dbReference>
<dbReference type="AlphaFoldDB" id="A0A448GY68"/>
<gene>
    <name evidence="1" type="ORF">NCTC10297_01707</name>
</gene>
<dbReference type="RefSeq" id="WP_126331395.1">
    <property type="nucleotide sequence ID" value="NZ_LR134343.1"/>
</dbReference>
<accession>A0A448GY68</accession>
<evidence type="ECO:0000313" key="1">
    <source>
        <dbReference type="EMBL" id="VEG13737.1"/>
    </source>
</evidence>
<dbReference type="KEGG" id="mcun:NCTC10297_01707"/>
<dbReference type="OrthoDB" id="9807902at2"/>
<proteinExistence type="predicted"/>
<organism evidence="1 2">
    <name type="scientific">Moraxella cuniculi</name>
    <dbReference type="NCBI Taxonomy" id="34061"/>
    <lineage>
        <taxon>Bacteria</taxon>
        <taxon>Pseudomonadati</taxon>
        <taxon>Pseudomonadota</taxon>
        <taxon>Gammaproteobacteria</taxon>
        <taxon>Moraxellales</taxon>
        <taxon>Moraxellaceae</taxon>
        <taxon>Moraxella</taxon>
    </lineage>
</organism>
<dbReference type="Proteomes" id="UP000274100">
    <property type="component" value="Chromosome"/>
</dbReference>
<reference evidence="1 2" key="1">
    <citation type="submission" date="2018-12" db="EMBL/GenBank/DDBJ databases">
        <authorList>
            <consortium name="Pathogen Informatics"/>
        </authorList>
    </citation>
    <scope>NUCLEOTIDE SEQUENCE [LARGE SCALE GENOMIC DNA]</scope>
    <source>
        <strain evidence="1 2">NCTC10297</strain>
    </source>
</reference>
<name>A0A448GY68_9GAMM</name>